<evidence type="ECO:0000313" key="4">
    <source>
        <dbReference type="Proteomes" id="UP001217838"/>
    </source>
</evidence>
<sequence length="184" mass="18915">MTSNSPALVRLVLIPTVLSVAALGVGVYGALRPASRPLAADTAGLAELRQELAELRHSVELTRSQLGAPSQAPAIADAERRLARLEASMRAAAPRARAPGRPDEAADEDVADAADATPSVLPDGTPRFTSLRTPSSAVKVEQLADGALVVTNSDPRLAGQSMLVKGRTADGSESDVSVTVPPPV</sequence>
<keyword evidence="2" id="KW-1133">Transmembrane helix</keyword>
<keyword evidence="4" id="KW-1185">Reference proteome</keyword>
<gene>
    <name evidence="3" type="ORF">POL58_23055</name>
</gene>
<evidence type="ECO:0000256" key="1">
    <source>
        <dbReference type="SAM" id="MobiDB-lite"/>
    </source>
</evidence>
<protein>
    <submittedName>
        <fullName evidence="3">Uncharacterized protein</fullName>
    </submittedName>
</protein>
<feature type="region of interest" description="Disordered" evidence="1">
    <location>
        <begin position="154"/>
        <end position="184"/>
    </location>
</feature>
<accession>A0ABT5B947</accession>
<comment type="caution">
    <text evidence="3">The sequence shown here is derived from an EMBL/GenBank/DDBJ whole genome shotgun (WGS) entry which is preliminary data.</text>
</comment>
<name>A0ABT5B947_9BACT</name>
<reference evidence="3 4" key="1">
    <citation type="submission" date="2022-11" db="EMBL/GenBank/DDBJ databases">
        <title>Minimal conservation of predation-associated metabolite biosynthetic gene clusters underscores biosynthetic potential of Myxococcota including descriptions for ten novel species: Archangium lansinium sp. nov., Myxococcus landrumus sp. nov., Nannocystis bai.</title>
        <authorList>
            <person name="Ahearne A."/>
            <person name="Stevens C."/>
            <person name="Dowd S."/>
        </authorList>
    </citation>
    <scope>NUCLEOTIDE SEQUENCE [LARGE SCALE GENOMIC DNA]</scope>
    <source>
        <strain evidence="3 4">NCELM</strain>
    </source>
</reference>
<evidence type="ECO:0000256" key="2">
    <source>
        <dbReference type="SAM" id="Phobius"/>
    </source>
</evidence>
<feature type="transmembrane region" description="Helical" evidence="2">
    <location>
        <begin position="12"/>
        <end position="31"/>
    </location>
</feature>
<proteinExistence type="predicted"/>
<feature type="compositionally biased region" description="Low complexity" evidence="1">
    <location>
        <begin position="90"/>
        <end position="99"/>
    </location>
</feature>
<feature type="region of interest" description="Disordered" evidence="1">
    <location>
        <begin position="90"/>
        <end position="133"/>
    </location>
</feature>
<keyword evidence="2" id="KW-0812">Transmembrane</keyword>
<organism evidence="3 4">
    <name type="scientific">Nannocystis radixulma</name>
    <dbReference type="NCBI Taxonomy" id="2995305"/>
    <lineage>
        <taxon>Bacteria</taxon>
        <taxon>Pseudomonadati</taxon>
        <taxon>Myxococcota</taxon>
        <taxon>Polyangia</taxon>
        <taxon>Nannocystales</taxon>
        <taxon>Nannocystaceae</taxon>
        <taxon>Nannocystis</taxon>
    </lineage>
</organism>
<dbReference type="Proteomes" id="UP001217838">
    <property type="component" value="Unassembled WGS sequence"/>
</dbReference>
<keyword evidence="2" id="KW-0472">Membrane</keyword>
<dbReference type="RefSeq" id="WP_272000476.1">
    <property type="nucleotide sequence ID" value="NZ_JAQNDN010000013.1"/>
</dbReference>
<evidence type="ECO:0000313" key="3">
    <source>
        <dbReference type="EMBL" id="MDC0670654.1"/>
    </source>
</evidence>
<dbReference type="EMBL" id="JAQNDN010000013">
    <property type="protein sequence ID" value="MDC0670654.1"/>
    <property type="molecule type" value="Genomic_DNA"/>
</dbReference>